<evidence type="ECO:0000313" key="8">
    <source>
        <dbReference type="EMBL" id="AOY77750.1"/>
    </source>
</evidence>
<evidence type="ECO:0000256" key="2">
    <source>
        <dbReference type="ARBA" id="ARBA00006143"/>
    </source>
</evidence>
<organism evidence="9 11">
    <name type="scientific">Clostridium formicaceticum</name>
    <dbReference type="NCBI Taxonomy" id="1497"/>
    <lineage>
        <taxon>Bacteria</taxon>
        <taxon>Bacillati</taxon>
        <taxon>Bacillota</taxon>
        <taxon>Clostridia</taxon>
        <taxon>Eubacteriales</taxon>
        <taxon>Clostridiaceae</taxon>
        <taxon>Clostridium</taxon>
    </lineage>
</organism>
<keyword evidence="4 6" id="KW-1133">Transmembrane helix</keyword>
<keyword evidence="9" id="KW-0560">Oxidoreductase</keyword>
<evidence type="ECO:0000256" key="5">
    <source>
        <dbReference type="ARBA" id="ARBA00023136"/>
    </source>
</evidence>
<feature type="transmembrane region" description="Helical" evidence="6">
    <location>
        <begin position="210"/>
        <end position="228"/>
    </location>
</feature>
<comment type="similarity">
    <text evidence="2">Belongs to the DsbD family.</text>
</comment>
<feature type="transmembrane region" description="Helical" evidence="6">
    <location>
        <begin position="134"/>
        <end position="157"/>
    </location>
</feature>
<dbReference type="GO" id="GO:0016020">
    <property type="term" value="C:membrane"/>
    <property type="evidence" value="ECO:0007669"/>
    <property type="project" value="UniProtKB-SubCell"/>
</dbReference>
<evidence type="ECO:0000256" key="1">
    <source>
        <dbReference type="ARBA" id="ARBA00004141"/>
    </source>
</evidence>
<dbReference type="InterPro" id="IPR003834">
    <property type="entry name" value="Cyt_c_assmbl_TM_dom"/>
</dbReference>
<dbReference type="KEGG" id="cfm:BJL90_18935"/>
<dbReference type="EC" id="1.8.1.8" evidence="9"/>
<feature type="transmembrane region" description="Helical" evidence="6">
    <location>
        <begin position="6"/>
        <end position="33"/>
    </location>
</feature>
<protein>
    <submittedName>
        <fullName evidence="8">Cytochrome C biogenesis protein</fullName>
    </submittedName>
    <submittedName>
        <fullName evidence="9">Thiol:disulfide interchange protein DsbD</fullName>
        <ecNumber evidence="9">1.8.1.8</ecNumber>
    </submittedName>
</protein>
<evidence type="ECO:0000256" key="6">
    <source>
        <dbReference type="SAM" id="Phobius"/>
    </source>
</evidence>
<dbReference type="EMBL" id="CP020559">
    <property type="protein sequence ID" value="ARE88349.1"/>
    <property type="molecule type" value="Genomic_DNA"/>
</dbReference>
<dbReference type="Proteomes" id="UP000192478">
    <property type="component" value="Chromosome"/>
</dbReference>
<dbReference type="RefSeq" id="WP_070971821.1">
    <property type="nucleotide sequence ID" value="NZ_CP020559.1"/>
</dbReference>
<comment type="subcellular location">
    <subcellularLocation>
        <location evidence="1">Membrane</location>
        <topology evidence="1">Multi-pass membrane protein</topology>
    </subcellularLocation>
</comment>
<evidence type="ECO:0000313" key="11">
    <source>
        <dbReference type="Proteomes" id="UP000192478"/>
    </source>
</evidence>
<dbReference type="InterPro" id="IPR051790">
    <property type="entry name" value="Cytochrome_c-biogenesis_DsbD"/>
</dbReference>
<evidence type="ECO:0000256" key="3">
    <source>
        <dbReference type="ARBA" id="ARBA00022692"/>
    </source>
</evidence>
<dbReference type="PANTHER" id="PTHR31272">
    <property type="entry name" value="CYTOCHROME C-TYPE BIOGENESIS PROTEIN HI_1454-RELATED"/>
    <property type="match status" value="1"/>
</dbReference>
<evidence type="ECO:0000256" key="4">
    <source>
        <dbReference type="ARBA" id="ARBA00022989"/>
    </source>
</evidence>
<dbReference type="GO" id="GO:0017004">
    <property type="term" value="P:cytochrome complex assembly"/>
    <property type="evidence" value="ECO:0007669"/>
    <property type="project" value="InterPro"/>
</dbReference>
<keyword evidence="10" id="KW-1185">Reference proteome</keyword>
<accession>A0AAC9WH09</accession>
<feature type="domain" description="Cytochrome C biogenesis protein transmembrane" evidence="7">
    <location>
        <begin position="4"/>
        <end position="227"/>
    </location>
</feature>
<evidence type="ECO:0000259" key="7">
    <source>
        <dbReference type="Pfam" id="PF02683"/>
    </source>
</evidence>
<feature type="transmembrane region" description="Helical" evidence="6">
    <location>
        <begin position="54"/>
        <end position="77"/>
    </location>
</feature>
<dbReference type="Pfam" id="PF02683">
    <property type="entry name" value="DsbD_TM"/>
    <property type="match status" value="1"/>
</dbReference>
<sequence length="250" mass="27535">MSTSILLIAFAAGLVSFLSPCIIPMITVYFSLITGMSMEELTKIKKKTSTHIHIMINTLLFIAAFTIVFTIAGGTAGRAAKFLSNNIRIFNAIGGTMVIILALKLLGFFKAISLKSNKLEKLFNTDKINTPFRYLTTFFVGIFFAIACSHCIGPILYSMLIFAGSTGSAYNGMLVMFSFSMGLAVPYLLVGLTLRRSIGILQRISKYQKYISYSVGAILLFFGILMIFNKFTLLVGFLSRIIPIKIPFGM</sequence>
<evidence type="ECO:0000313" key="10">
    <source>
        <dbReference type="Proteomes" id="UP000177894"/>
    </source>
</evidence>
<name>A0AAC9WH09_9CLOT</name>
<dbReference type="EMBL" id="CP017603">
    <property type="protein sequence ID" value="AOY77750.1"/>
    <property type="molecule type" value="Genomic_DNA"/>
</dbReference>
<proteinExistence type="inferred from homology"/>
<evidence type="ECO:0000313" key="9">
    <source>
        <dbReference type="EMBL" id="ARE88349.1"/>
    </source>
</evidence>
<gene>
    <name evidence="9" type="primary">dsbD_2</name>
    <name evidence="8" type="ORF">BJL90_18935</name>
    <name evidence="9" type="ORF">CLFO_27500</name>
</gene>
<keyword evidence="3 6" id="KW-0812">Transmembrane</keyword>
<dbReference type="AlphaFoldDB" id="A0AAC9WH09"/>
<reference evidence="9 11" key="2">
    <citation type="submission" date="2017-03" db="EMBL/GenBank/DDBJ databases">
        <title>Complete sequence of Clostridium formicaceticum DSM 92.</title>
        <authorList>
            <person name="Poehlein A."/>
            <person name="Karl M."/>
            <person name="Bengelsdorf F.R."/>
            <person name="Duerre P."/>
            <person name="Daniel R."/>
        </authorList>
    </citation>
    <scope>NUCLEOTIDE SEQUENCE [LARGE SCALE GENOMIC DNA]</scope>
    <source>
        <strain evidence="9 11">DSM 92</strain>
    </source>
</reference>
<keyword evidence="5 6" id="KW-0472">Membrane</keyword>
<dbReference type="PANTHER" id="PTHR31272:SF4">
    <property type="entry name" value="CYTOCHROME C-TYPE BIOGENESIS PROTEIN HI_1454-RELATED"/>
    <property type="match status" value="1"/>
</dbReference>
<dbReference type="Proteomes" id="UP000177894">
    <property type="component" value="Chromosome"/>
</dbReference>
<feature type="transmembrane region" description="Helical" evidence="6">
    <location>
        <begin position="89"/>
        <end position="113"/>
    </location>
</feature>
<feature type="transmembrane region" description="Helical" evidence="6">
    <location>
        <begin position="169"/>
        <end position="190"/>
    </location>
</feature>
<dbReference type="GO" id="GO:0047134">
    <property type="term" value="F:protein-disulfide reductase [NAD(P)H] activity"/>
    <property type="evidence" value="ECO:0007669"/>
    <property type="project" value="UniProtKB-EC"/>
</dbReference>
<reference evidence="8 10" key="1">
    <citation type="submission" date="2016-10" db="EMBL/GenBank/DDBJ databases">
        <title>Complete Genome Sequence of Acetogen Clostridium formicoaceticum ATCC 27076.</title>
        <authorList>
            <person name="Bao T."/>
            <person name="Cheng C."/>
            <person name="Zhao J."/>
            <person name="Yang S.-T."/>
            <person name="Wang J."/>
            <person name="Wang M."/>
        </authorList>
    </citation>
    <scope>NUCLEOTIDE SEQUENCE [LARGE SCALE GENOMIC DNA]</scope>
    <source>
        <strain evidence="8 10">ATCC 27076</strain>
    </source>
</reference>